<evidence type="ECO:0000256" key="2">
    <source>
        <dbReference type="ARBA" id="ARBA00014721"/>
    </source>
</evidence>
<gene>
    <name evidence="6" type="ORF">ATY39_11035</name>
</gene>
<evidence type="ECO:0000256" key="5">
    <source>
        <dbReference type="SAM" id="MobiDB-lite"/>
    </source>
</evidence>
<dbReference type="AlphaFoldDB" id="A0A143HEP4"/>
<feature type="compositionally biased region" description="Polar residues" evidence="5">
    <location>
        <begin position="17"/>
        <end position="38"/>
    </location>
</feature>
<evidence type="ECO:0000256" key="1">
    <source>
        <dbReference type="ARBA" id="ARBA00006710"/>
    </source>
</evidence>
<reference evidence="6 7" key="1">
    <citation type="journal article" date="2016" name="Genome Announc.">
        <title>Whole-Genome Sequence of Rummeliibacillus stabekisii Strain PP9 Isolated from Antarctic Soil.</title>
        <authorList>
            <person name="da Mota F.F."/>
            <person name="Vollu R.E."/>
            <person name="Jurelevicius D."/>
            <person name="Seldin L."/>
        </authorList>
    </citation>
    <scope>NUCLEOTIDE SEQUENCE [LARGE SCALE GENOMIC DNA]</scope>
    <source>
        <strain evidence="6 7">PP9</strain>
    </source>
</reference>
<dbReference type="InterPro" id="IPR006341">
    <property type="entry name" value="Spore_gamma"/>
</dbReference>
<protein>
    <recommendedName>
        <fullName evidence="2">Small, acid-soluble spore protein gamma-type</fullName>
    </recommendedName>
</protein>
<dbReference type="EMBL" id="CP014806">
    <property type="protein sequence ID" value="AMW99909.1"/>
    <property type="molecule type" value="Genomic_DNA"/>
</dbReference>
<comment type="similarity">
    <text evidence="1">Belongs to the gamma-type SASP family.</text>
</comment>
<keyword evidence="3" id="KW-0677">Repeat</keyword>
<keyword evidence="7" id="KW-1185">Reference proteome</keyword>
<reference evidence="7" key="2">
    <citation type="submission" date="2016-03" db="EMBL/GenBank/DDBJ databases">
        <authorList>
            <person name="Ploux O."/>
        </authorList>
    </citation>
    <scope>NUCLEOTIDE SEQUENCE [LARGE SCALE GENOMIC DNA]</scope>
    <source>
        <strain evidence="7">PP9</strain>
    </source>
</reference>
<dbReference type="Pfam" id="PF04259">
    <property type="entry name" value="SASP_gamma"/>
    <property type="match status" value="1"/>
</dbReference>
<name>A0A143HEP4_9BACL</name>
<dbReference type="KEGG" id="rst:ATY39_11035"/>
<dbReference type="Proteomes" id="UP000076021">
    <property type="component" value="Chromosome"/>
</dbReference>
<organism evidence="6 7">
    <name type="scientific">Rummeliibacillus stabekisii</name>
    <dbReference type="NCBI Taxonomy" id="241244"/>
    <lineage>
        <taxon>Bacteria</taxon>
        <taxon>Bacillati</taxon>
        <taxon>Bacillota</taxon>
        <taxon>Bacilli</taxon>
        <taxon>Bacillales</taxon>
        <taxon>Caryophanaceae</taxon>
        <taxon>Rummeliibacillus</taxon>
    </lineage>
</organism>
<evidence type="ECO:0000313" key="6">
    <source>
        <dbReference type="EMBL" id="AMW99909.1"/>
    </source>
</evidence>
<sequence length="76" mass="8418">MRKKFNGETDVQGVKKLNQQAEAKKQQASGRLAGQNTEEFGAETDVQAVKKQNQQAERAKQQASGLYGQNNPNQNQ</sequence>
<dbReference type="STRING" id="241244.ATY39_11035"/>
<accession>A0A143HEP4</accession>
<dbReference type="NCBIfam" id="TIGR01442">
    <property type="entry name" value="SASP_gamma"/>
    <property type="match status" value="1"/>
</dbReference>
<feature type="compositionally biased region" description="Polar residues" evidence="5">
    <location>
        <begin position="50"/>
        <end position="76"/>
    </location>
</feature>
<evidence type="ECO:0000256" key="4">
    <source>
        <dbReference type="ARBA" id="ARBA00022969"/>
    </source>
</evidence>
<evidence type="ECO:0000313" key="7">
    <source>
        <dbReference type="Proteomes" id="UP000076021"/>
    </source>
</evidence>
<feature type="region of interest" description="Disordered" evidence="5">
    <location>
        <begin position="1"/>
        <end position="76"/>
    </location>
</feature>
<evidence type="ECO:0000256" key="3">
    <source>
        <dbReference type="ARBA" id="ARBA00022737"/>
    </source>
</evidence>
<dbReference type="GO" id="GO:0030435">
    <property type="term" value="P:sporulation resulting in formation of a cellular spore"/>
    <property type="evidence" value="ECO:0007669"/>
    <property type="project" value="UniProtKB-KW"/>
</dbReference>
<dbReference type="RefSeq" id="WP_066789721.1">
    <property type="nucleotide sequence ID" value="NZ_BJVD01000008.1"/>
</dbReference>
<proteinExistence type="inferred from homology"/>
<keyword evidence="4" id="KW-0749">Sporulation</keyword>